<keyword evidence="3" id="KW-1185">Reference proteome</keyword>
<feature type="transmembrane region" description="Helical" evidence="1">
    <location>
        <begin position="147"/>
        <end position="169"/>
    </location>
</feature>
<keyword evidence="1" id="KW-0812">Transmembrane</keyword>
<proteinExistence type="predicted"/>
<dbReference type="OrthoDB" id="2234821at2"/>
<dbReference type="EMBL" id="BMJN01000027">
    <property type="protein sequence ID" value="GGE34773.1"/>
    <property type="molecule type" value="Genomic_DNA"/>
</dbReference>
<organism evidence="2 3">
    <name type="scientific">Streptococcus himalayensis</name>
    <dbReference type="NCBI Taxonomy" id="1888195"/>
    <lineage>
        <taxon>Bacteria</taxon>
        <taxon>Bacillati</taxon>
        <taxon>Bacillota</taxon>
        <taxon>Bacilli</taxon>
        <taxon>Lactobacillales</taxon>
        <taxon>Streptococcaceae</taxon>
        <taxon>Streptococcus</taxon>
    </lineage>
</organism>
<accession>A0A917A8T5</accession>
<name>A0A917A8T5_9STRE</name>
<evidence type="ECO:0000313" key="3">
    <source>
        <dbReference type="Proteomes" id="UP000660801"/>
    </source>
</evidence>
<sequence length="209" mass="24039">MMTIKMEKLFKLGLFVALLQFLILLFVHPKETQVHFQVSSFCFVILLMGLSICYFCYFSRELSPIKLELKRSHYGWLFKVSYFMLVGVNVVGAYLMMGEQASGLSSEQLRWIQLFSQTSLFLVGFDVVSLLPFMRKISFSGKNGKKLFAWMGLLFFLRNPVGMTCFLLYAGLGYGFSRLAQRTGIGRELSFLSHVVRDSILLVLLLMIW</sequence>
<dbReference type="Proteomes" id="UP000660801">
    <property type="component" value="Unassembled WGS sequence"/>
</dbReference>
<dbReference type="AlphaFoldDB" id="A0A917A8T5"/>
<feature type="transmembrane region" description="Helical" evidence="1">
    <location>
        <begin position="80"/>
        <end position="97"/>
    </location>
</feature>
<protein>
    <submittedName>
        <fullName evidence="2">Uncharacterized protein</fullName>
    </submittedName>
</protein>
<keyword evidence="1" id="KW-1133">Transmembrane helix</keyword>
<evidence type="ECO:0000256" key="1">
    <source>
        <dbReference type="SAM" id="Phobius"/>
    </source>
</evidence>
<dbReference type="RefSeq" id="WP_145939706.1">
    <property type="nucleotide sequence ID" value="NZ_BMJN01000027.1"/>
</dbReference>
<comment type="caution">
    <text evidence="2">The sequence shown here is derived from an EMBL/GenBank/DDBJ whole genome shotgun (WGS) entry which is preliminary data.</text>
</comment>
<gene>
    <name evidence="2" type="ORF">GCM10011510_15180</name>
</gene>
<reference evidence="2" key="1">
    <citation type="journal article" date="2014" name="Int. J. Syst. Evol. Microbiol.">
        <title>Complete genome sequence of Corynebacterium casei LMG S-19264T (=DSM 44701T), isolated from a smear-ripened cheese.</title>
        <authorList>
            <consortium name="US DOE Joint Genome Institute (JGI-PGF)"/>
            <person name="Walter F."/>
            <person name="Albersmeier A."/>
            <person name="Kalinowski J."/>
            <person name="Ruckert C."/>
        </authorList>
    </citation>
    <scope>NUCLEOTIDE SEQUENCE</scope>
    <source>
        <strain evidence="2">CGMCC 1.15533</strain>
    </source>
</reference>
<keyword evidence="1" id="KW-0472">Membrane</keyword>
<evidence type="ECO:0000313" key="2">
    <source>
        <dbReference type="EMBL" id="GGE34773.1"/>
    </source>
</evidence>
<feature type="transmembrane region" description="Helical" evidence="1">
    <location>
        <begin position="39"/>
        <end position="59"/>
    </location>
</feature>
<feature type="transmembrane region" description="Helical" evidence="1">
    <location>
        <begin position="117"/>
        <end position="135"/>
    </location>
</feature>
<reference evidence="2" key="2">
    <citation type="submission" date="2020-09" db="EMBL/GenBank/DDBJ databases">
        <authorList>
            <person name="Sun Q."/>
            <person name="Zhou Y."/>
        </authorList>
    </citation>
    <scope>NUCLEOTIDE SEQUENCE</scope>
    <source>
        <strain evidence="2">CGMCC 1.15533</strain>
    </source>
</reference>